<reference evidence="2 3" key="1">
    <citation type="journal article" date="2017" name="ISME J.">
        <title>Potential for microbial H2 and metal transformations associated with novel bacteria and archaea in deep terrestrial subsurface sediments.</title>
        <authorList>
            <person name="Hernsdorf A.W."/>
            <person name="Amano Y."/>
            <person name="Miyakawa K."/>
            <person name="Ise K."/>
            <person name="Suzuki Y."/>
            <person name="Anantharaman K."/>
            <person name="Probst A."/>
            <person name="Burstein D."/>
            <person name="Thomas B.C."/>
            <person name="Banfield J.F."/>
        </authorList>
    </citation>
    <scope>NUCLEOTIDE SEQUENCE [LARGE SCALE GENOMIC DNA]</scope>
    <source>
        <strain evidence="2">HGW-Wallbacteria-1</strain>
    </source>
</reference>
<keyword evidence="1" id="KW-0812">Transmembrane</keyword>
<comment type="caution">
    <text evidence="2">The sequence shown here is derived from an EMBL/GenBank/DDBJ whole genome shotgun (WGS) entry which is preliminary data.</text>
</comment>
<name>A0A2N1PQZ4_9BACT</name>
<sequence>MGINHLEIANMMKPDYSARLLNRLSGDKKTFDPHFSLSPVFSILLMVFICCSPVISLTYAQHAIGLRLDEGFITTSTDNSQQSLNNSIIERARAIMCSWKTGESRTMQVSFDDKSRRDHITEKVEVMRVTADTVVLKTTTISRIFTAPHGTGSSAPTSGWSVTNTRKVTDESFDFSVGTISSLTVSTLDGVRMSPNSSRRPITHEDLKSLVPQVFIRATARETLTFTAGTLECEVFKLENRKLWFSAYAPVDGKVMEYRDGAWSKLMESNPETVSPGPEK</sequence>
<dbReference type="EMBL" id="PGXC01000004">
    <property type="protein sequence ID" value="PKK90760.1"/>
    <property type="molecule type" value="Genomic_DNA"/>
</dbReference>
<feature type="transmembrane region" description="Helical" evidence="1">
    <location>
        <begin position="40"/>
        <end position="60"/>
    </location>
</feature>
<protein>
    <submittedName>
        <fullName evidence="2">Uncharacterized protein</fullName>
    </submittedName>
</protein>
<keyword evidence="1" id="KW-1133">Transmembrane helix</keyword>
<organism evidence="2 3">
    <name type="scientific">Candidatus Wallbacteria bacterium HGW-Wallbacteria-1</name>
    <dbReference type="NCBI Taxonomy" id="2013854"/>
    <lineage>
        <taxon>Bacteria</taxon>
        <taxon>Candidatus Walliibacteriota</taxon>
    </lineage>
</organism>
<dbReference type="Proteomes" id="UP000233256">
    <property type="component" value="Unassembled WGS sequence"/>
</dbReference>
<dbReference type="AlphaFoldDB" id="A0A2N1PQZ4"/>
<evidence type="ECO:0000313" key="3">
    <source>
        <dbReference type="Proteomes" id="UP000233256"/>
    </source>
</evidence>
<evidence type="ECO:0000313" key="2">
    <source>
        <dbReference type="EMBL" id="PKK90760.1"/>
    </source>
</evidence>
<evidence type="ECO:0000256" key="1">
    <source>
        <dbReference type="SAM" id="Phobius"/>
    </source>
</evidence>
<keyword evidence="1" id="KW-0472">Membrane</keyword>
<accession>A0A2N1PQZ4</accession>
<proteinExistence type="predicted"/>
<gene>
    <name evidence="2" type="ORF">CVV64_07735</name>
</gene>